<evidence type="ECO:0000313" key="2">
    <source>
        <dbReference type="EMBL" id="MCG2587141.1"/>
    </source>
</evidence>
<dbReference type="GO" id="GO:0016787">
    <property type="term" value="F:hydrolase activity"/>
    <property type="evidence" value="ECO:0007669"/>
    <property type="project" value="UniProtKB-KW"/>
</dbReference>
<dbReference type="Pfam" id="PF04307">
    <property type="entry name" value="YdjM"/>
    <property type="match status" value="1"/>
</dbReference>
<keyword evidence="2" id="KW-0378">Hydrolase</keyword>
<keyword evidence="1" id="KW-0472">Membrane</keyword>
<sequence length="340" mass="39141">MDSITQITLGAAVGEALLGKKIGYRAAAWGALLGTTPDLDVLANPFLDNVAEISFHRGFTHSVLFCLLASPIFGFTINYLQKKWEVGWKKWTQFAFLVFFTHIILDVQTTYGTQVFYFFSDRPVTTDTIFIIDPVYTFTLLFGLIPALFLNRQSNTRSLLNKGGLLISTLYLVWALGIKAHVHSVFDASFENQYGFYEKIKTTPNGPSTFLWTGYVIREDTVYQSIYSIFDEDTDLQFRSIPRNTELIGEIKDDRAVETLLWFSRGYYTVEDNRDSLMFYDLRFGRSDLWLTRNEEVPFVWQNQILFDESGNATNIKQQTPSFETRSSIFSRFIDRIKGE</sequence>
<proteinExistence type="predicted"/>
<dbReference type="InterPro" id="IPR007404">
    <property type="entry name" value="YdjM-like"/>
</dbReference>
<reference evidence="2" key="1">
    <citation type="submission" date="2022-01" db="EMBL/GenBank/DDBJ databases">
        <authorList>
            <person name="Wang Y."/>
        </authorList>
    </citation>
    <scope>NUCLEOTIDE SEQUENCE</scope>
    <source>
        <strain evidence="2">WB101</strain>
    </source>
</reference>
<accession>A0ABS9K8H8</accession>
<feature type="transmembrane region" description="Helical" evidence="1">
    <location>
        <begin position="59"/>
        <end position="79"/>
    </location>
</feature>
<dbReference type="PANTHER" id="PTHR40031:SF1">
    <property type="entry name" value="MEMBRANE-BOUND METAL-DEPENDENT HYDROLASE"/>
    <property type="match status" value="1"/>
</dbReference>
<dbReference type="Proteomes" id="UP001165366">
    <property type="component" value="Unassembled WGS sequence"/>
</dbReference>
<dbReference type="InterPro" id="IPR053170">
    <property type="entry name" value="Transcription_regulator"/>
</dbReference>
<organism evidence="2 3">
    <name type="scientific">Rhodohalobacter sulfatireducens</name>
    <dbReference type="NCBI Taxonomy" id="2911366"/>
    <lineage>
        <taxon>Bacteria</taxon>
        <taxon>Pseudomonadati</taxon>
        <taxon>Balneolota</taxon>
        <taxon>Balneolia</taxon>
        <taxon>Balneolales</taxon>
        <taxon>Balneolaceae</taxon>
        <taxon>Rhodohalobacter</taxon>
    </lineage>
</organism>
<protein>
    <submittedName>
        <fullName evidence="2">Metal-dependent hydrolase</fullName>
    </submittedName>
</protein>
<feature type="transmembrane region" description="Helical" evidence="1">
    <location>
        <begin position="91"/>
        <end position="109"/>
    </location>
</feature>
<keyword evidence="3" id="KW-1185">Reference proteome</keyword>
<keyword evidence="1" id="KW-1133">Transmembrane helix</keyword>
<reference evidence="2" key="2">
    <citation type="submission" date="2024-05" db="EMBL/GenBank/DDBJ databases">
        <title>Rhodohalobacter halophilus gen. nov., sp. nov., a moderately halophilic member of the family Balneolaceae.</title>
        <authorList>
            <person name="Xia J."/>
        </authorList>
    </citation>
    <scope>NUCLEOTIDE SEQUENCE</scope>
    <source>
        <strain evidence="2">WB101</strain>
    </source>
</reference>
<dbReference type="EMBL" id="JAKLWS010000001">
    <property type="protein sequence ID" value="MCG2587141.1"/>
    <property type="molecule type" value="Genomic_DNA"/>
</dbReference>
<comment type="caution">
    <text evidence="2">The sequence shown here is derived from an EMBL/GenBank/DDBJ whole genome shotgun (WGS) entry which is preliminary data.</text>
</comment>
<dbReference type="RefSeq" id="WP_237851987.1">
    <property type="nucleotide sequence ID" value="NZ_JAKLWS010000001.1"/>
</dbReference>
<gene>
    <name evidence="2" type="ORF">L6773_01090</name>
</gene>
<feature type="transmembrane region" description="Helical" evidence="1">
    <location>
        <begin position="129"/>
        <end position="151"/>
    </location>
</feature>
<name>A0ABS9K8H8_9BACT</name>
<evidence type="ECO:0000256" key="1">
    <source>
        <dbReference type="SAM" id="Phobius"/>
    </source>
</evidence>
<dbReference type="PANTHER" id="PTHR40031">
    <property type="entry name" value="HYPOTHETICAL MEMBRANE SPANNING PROTEIN"/>
    <property type="match status" value="1"/>
</dbReference>
<keyword evidence="1" id="KW-0812">Transmembrane</keyword>
<feature type="transmembrane region" description="Helical" evidence="1">
    <location>
        <begin position="163"/>
        <end position="182"/>
    </location>
</feature>
<evidence type="ECO:0000313" key="3">
    <source>
        <dbReference type="Proteomes" id="UP001165366"/>
    </source>
</evidence>